<accession>A0AAY4AH46</accession>
<dbReference type="SMART" id="SM00199">
    <property type="entry name" value="SCY"/>
    <property type="match status" value="1"/>
</dbReference>
<dbReference type="GeneID" id="114789099"/>
<dbReference type="GO" id="GO:0008009">
    <property type="term" value="F:chemokine activity"/>
    <property type="evidence" value="ECO:0007669"/>
    <property type="project" value="InterPro"/>
</dbReference>
<evidence type="ECO:0000256" key="2">
    <source>
        <dbReference type="SAM" id="SignalP"/>
    </source>
</evidence>
<dbReference type="Ensembl" id="ENSDCDT00010007861.1">
    <property type="protein sequence ID" value="ENSDCDP00010007485.1"/>
    <property type="gene ID" value="ENSDCDG00010003356.1"/>
</dbReference>
<proteinExistence type="predicted"/>
<dbReference type="PANTHER" id="PTHR12015:SF108">
    <property type="entry name" value="C-C MOTIF CHEMOKINE 20"/>
    <property type="match status" value="1"/>
</dbReference>
<reference evidence="4 5" key="1">
    <citation type="submission" date="2020-06" db="EMBL/GenBank/DDBJ databases">
        <authorList>
            <consortium name="Wellcome Sanger Institute Data Sharing"/>
        </authorList>
    </citation>
    <scope>NUCLEOTIDE SEQUENCE [LARGE SCALE GENOMIC DNA]</scope>
</reference>
<dbReference type="AlphaFoldDB" id="A0AAY4AH46"/>
<dbReference type="InterPro" id="IPR039809">
    <property type="entry name" value="Chemokine_b/g/d"/>
</dbReference>
<dbReference type="InterPro" id="IPR036048">
    <property type="entry name" value="Interleukin_8-like_sf"/>
</dbReference>
<reference evidence="4" key="3">
    <citation type="submission" date="2025-09" db="UniProtKB">
        <authorList>
            <consortium name="Ensembl"/>
        </authorList>
    </citation>
    <scope>IDENTIFICATION</scope>
</reference>
<feature type="domain" description="Chemokine interleukin-8-like" evidence="3">
    <location>
        <begin position="31"/>
        <end position="91"/>
    </location>
</feature>
<name>A0AAY4AH46_9TELE</name>
<dbReference type="PANTHER" id="PTHR12015">
    <property type="entry name" value="SMALL INDUCIBLE CYTOKINE A"/>
    <property type="match status" value="1"/>
</dbReference>
<dbReference type="InterPro" id="IPR001811">
    <property type="entry name" value="Chemokine_IL8-like_dom"/>
</dbReference>
<gene>
    <name evidence="4" type="primary">ccl20l</name>
</gene>
<reference evidence="4" key="2">
    <citation type="submission" date="2025-08" db="UniProtKB">
        <authorList>
            <consortium name="Ensembl"/>
        </authorList>
    </citation>
    <scope>IDENTIFICATION</scope>
</reference>
<sequence length="123" mass="13761">MASQSLAISALVFCCILSMLPSTPASYGPLNLACCVKYTMQPVAFRDIKGIIFQSSREACRLDAVIFHTKQKKRICASAEHVWVQKILLRLSKTMKSLPDILKKKKNTHKLTVMSTQSTFPTQ</sequence>
<dbReference type="SUPFAM" id="SSF54117">
    <property type="entry name" value="Interleukin 8-like chemokines"/>
    <property type="match status" value="1"/>
</dbReference>
<keyword evidence="1" id="KW-0202">Cytokine</keyword>
<dbReference type="Proteomes" id="UP000694580">
    <property type="component" value="Chromosome 4"/>
</dbReference>
<feature type="signal peptide" evidence="2">
    <location>
        <begin position="1"/>
        <end position="25"/>
    </location>
</feature>
<dbReference type="GO" id="GO:0005615">
    <property type="term" value="C:extracellular space"/>
    <property type="evidence" value="ECO:0007669"/>
    <property type="project" value="UniProtKB-KW"/>
</dbReference>
<evidence type="ECO:0000259" key="3">
    <source>
        <dbReference type="SMART" id="SM00199"/>
    </source>
</evidence>
<dbReference type="GeneTree" id="ENSGT01030000235105"/>
<protein>
    <recommendedName>
        <fullName evidence="3">Chemokine interleukin-8-like domain-containing protein</fullName>
    </recommendedName>
</protein>
<dbReference type="GO" id="GO:0006955">
    <property type="term" value="P:immune response"/>
    <property type="evidence" value="ECO:0007669"/>
    <property type="project" value="InterPro"/>
</dbReference>
<keyword evidence="5" id="KW-1185">Reference proteome</keyword>
<dbReference type="Gene3D" id="2.40.50.40">
    <property type="match status" value="1"/>
</dbReference>
<evidence type="ECO:0000313" key="5">
    <source>
        <dbReference type="Proteomes" id="UP000694580"/>
    </source>
</evidence>
<organism evidence="4 5">
    <name type="scientific">Denticeps clupeoides</name>
    <name type="common">denticle herring</name>
    <dbReference type="NCBI Taxonomy" id="299321"/>
    <lineage>
        <taxon>Eukaryota</taxon>
        <taxon>Metazoa</taxon>
        <taxon>Chordata</taxon>
        <taxon>Craniata</taxon>
        <taxon>Vertebrata</taxon>
        <taxon>Euteleostomi</taxon>
        <taxon>Actinopterygii</taxon>
        <taxon>Neopterygii</taxon>
        <taxon>Teleostei</taxon>
        <taxon>Clupei</taxon>
        <taxon>Clupeiformes</taxon>
        <taxon>Denticipitoidei</taxon>
        <taxon>Denticipitidae</taxon>
        <taxon>Denticeps</taxon>
    </lineage>
</organism>
<evidence type="ECO:0000313" key="4">
    <source>
        <dbReference type="Ensembl" id="ENSDCDP00010007485.1"/>
    </source>
</evidence>
<evidence type="ECO:0000256" key="1">
    <source>
        <dbReference type="ARBA" id="ARBA00022514"/>
    </source>
</evidence>
<keyword evidence="2" id="KW-0732">Signal</keyword>
<dbReference type="RefSeq" id="XP_028834012.1">
    <property type="nucleotide sequence ID" value="XM_028978179.1"/>
</dbReference>
<feature type="chain" id="PRO_5044260476" description="Chemokine interleukin-8-like domain-containing protein" evidence="2">
    <location>
        <begin position="26"/>
        <end position="123"/>
    </location>
</feature>
<dbReference type="Pfam" id="PF00048">
    <property type="entry name" value="IL8"/>
    <property type="match status" value="1"/>
</dbReference>